<feature type="chain" id="PRO_5014934017" evidence="5">
    <location>
        <begin position="25"/>
        <end position="242"/>
    </location>
</feature>
<dbReference type="InterPro" id="IPR051692">
    <property type="entry name" value="OMP-like"/>
</dbReference>
<proteinExistence type="inferred from homology"/>
<dbReference type="OrthoDB" id="9815357at2"/>
<feature type="signal peptide" evidence="5">
    <location>
        <begin position="1"/>
        <end position="24"/>
    </location>
</feature>
<accession>A0A2K9EZ80</accession>
<keyword evidence="3" id="KW-0472">Membrane</keyword>
<dbReference type="PANTHER" id="PTHR34001">
    <property type="entry name" value="BLL7405 PROTEIN"/>
    <property type="match status" value="1"/>
</dbReference>
<evidence type="ECO:0000259" key="6">
    <source>
        <dbReference type="Pfam" id="PF13505"/>
    </source>
</evidence>
<feature type="domain" description="Outer membrane protein beta-barrel" evidence="6">
    <location>
        <begin position="41"/>
        <end position="242"/>
    </location>
</feature>
<reference evidence="7 8" key="1">
    <citation type="submission" date="2017-12" db="EMBL/GenBank/DDBJ databases">
        <authorList>
            <person name="Hurst M.R.H."/>
        </authorList>
    </citation>
    <scope>NUCLEOTIDE SEQUENCE [LARGE SCALE GENOMIC DNA]</scope>
    <source>
        <strain evidence="7 8">BM15</strain>
    </source>
</reference>
<organism evidence="7 8">
    <name type="scientific">Paracoccus tegillarcae</name>
    <dbReference type="NCBI Taxonomy" id="1529068"/>
    <lineage>
        <taxon>Bacteria</taxon>
        <taxon>Pseudomonadati</taxon>
        <taxon>Pseudomonadota</taxon>
        <taxon>Alphaproteobacteria</taxon>
        <taxon>Rhodobacterales</taxon>
        <taxon>Paracoccaceae</taxon>
        <taxon>Paracoccus</taxon>
    </lineage>
</organism>
<dbReference type="KEGG" id="paro:CUV01_08425"/>
<evidence type="ECO:0000256" key="3">
    <source>
        <dbReference type="ARBA" id="ARBA00023136"/>
    </source>
</evidence>
<evidence type="ECO:0000313" key="7">
    <source>
        <dbReference type="EMBL" id="AUH33412.1"/>
    </source>
</evidence>
<evidence type="ECO:0000256" key="5">
    <source>
        <dbReference type="SAM" id="SignalP"/>
    </source>
</evidence>
<dbReference type="Pfam" id="PF13505">
    <property type="entry name" value="OMP_b-brl"/>
    <property type="match status" value="1"/>
</dbReference>
<dbReference type="AlphaFoldDB" id="A0A2K9EZ80"/>
<comment type="subcellular location">
    <subcellularLocation>
        <location evidence="1">Membrane</location>
    </subcellularLocation>
</comment>
<sequence length="242" mass="25381">MFTTSRLRIGSVVALTLMAPAAFAGGYVAPVVPGPVIVAPEVQTQSSWAGAYGGVALGYAFGSDDRVGVRAPTGGPAITRDSADISGIDYGVQLGYRWQTQMSGRQIVIGPELSYEKSSADASFDTDGVTATSEMDTFMALRVKAGVLTGAGDSMIYGIAGVGRGDFNYTVVGDGMDYAGSYSDNAWILGLGAERKVSERMSVFGEWEFRGTGKTALTDDAGYVTQATPEHHHLKVGVNFSF</sequence>
<protein>
    <submittedName>
        <fullName evidence="7">Porin family protein</fullName>
    </submittedName>
</protein>
<evidence type="ECO:0000313" key="8">
    <source>
        <dbReference type="Proteomes" id="UP000233742"/>
    </source>
</evidence>
<gene>
    <name evidence="7" type="ORF">CUV01_08425</name>
</gene>
<dbReference type="GO" id="GO:0016020">
    <property type="term" value="C:membrane"/>
    <property type="evidence" value="ECO:0007669"/>
    <property type="project" value="UniProtKB-SubCell"/>
</dbReference>
<dbReference type="EMBL" id="CP025408">
    <property type="protein sequence ID" value="AUH33412.1"/>
    <property type="molecule type" value="Genomic_DNA"/>
</dbReference>
<evidence type="ECO:0000256" key="4">
    <source>
        <dbReference type="ARBA" id="ARBA00038306"/>
    </source>
</evidence>
<dbReference type="InterPro" id="IPR027385">
    <property type="entry name" value="Beta-barrel_OMP"/>
</dbReference>
<name>A0A2K9EZ80_9RHOB</name>
<dbReference type="Gene3D" id="2.40.160.20">
    <property type="match status" value="1"/>
</dbReference>
<dbReference type="PANTHER" id="PTHR34001:SF3">
    <property type="entry name" value="BLL7405 PROTEIN"/>
    <property type="match status" value="1"/>
</dbReference>
<dbReference type="Proteomes" id="UP000233742">
    <property type="component" value="Chromosome"/>
</dbReference>
<evidence type="ECO:0000256" key="1">
    <source>
        <dbReference type="ARBA" id="ARBA00004370"/>
    </source>
</evidence>
<evidence type="ECO:0000256" key="2">
    <source>
        <dbReference type="ARBA" id="ARBA00022729"/>
    </source>
</evidence>
<keyword evidence="2 5" id="KW-0732">Signal</keyword>
<dbReference type="SUPFAM" id="SSF56925">
    <property type="entry name" value="OMPA-like"/>
    <property type="match status" value="1"/>
</dbReference>
<dbReference type="InterPro" id="IPR011250">
    <property type="entry name" value="OMP/PagP_B-barrel"/>
</dbReference>
<comment type="similarity">
    <text evidence="4">Belongs to the Omp25/RopB family.</text>
</comment>
<dbReference type="RefSeq" id="WP_101460082.1">
    <property type="nucleotide sequence ID" value="NZ_CP025408.1"/>
</dbReference>
<keyword evidence="8" id="KW-1185">Reference proteome</keyword>